<gene>
    <name evidence="2" type="ORF">DW914_17325</name>
</gene>
<dbReference type="Gene3D" id="3.30.420.40">
    <property type="match status" value="1"/>
</dbReference>
<dbReference type="EMBL" id="QSFX01000046">
    <property type="protein sequence ID" value="RHA82975.1"/>
    <property type="molecule type" value="Genomic_DNA"/>
</dbReference>
<dbReference type="RefSeq" id="WP_118583638.1">
    <property type="nucleotide sequence ID" value="NZ_CABJFX010000046.1"/>
</dbReference>
<reference evidence="2 3" key="1">
    <citation type="submission" date="2018-08" db="EMBL/GenBank/DDBJ databases">
        <title>A genome reference for cultivated species of the human gut microbiota.</title>
        <authorList>
            <person name="Zou Y."/>
            <person name="Xue W."/>
            <person name="Luo G."/>
        </authorList>
    </citation>
    <scope>NUCLEOTIDE SEQUENCE [LARGE SCALE GENOMIC DNA]</scope>
    <source>
        <strain evidence="2 3">AM42-1AC</strain>
    </source>
</reference>
<dbReference type="InterPro" id="IPR043129">
    <property type="entry name" value="ATPase_NBD"/>
</dbReference>
<dbReference type="Proteomes" id="UP000283492">
    <property type="component" value="Unassembled WGS sequence"/>
</dbReference>
<evidence type="ECO:0000256" key="1">
    <source>
        <dbReference type="ARBA" id="ARBA00006479"/>
    </source>
</evidence>
<dbReference type="SUPFAM" id="SSF53067">
    <property type="entry name" value="Actin-like ATPase domain"/>
    <property type="match status" value="1"/>
</dbReference>
<comment type="similarity">
    <text evidence="1">Belongs to the ROK (NagC/XylR) family.</text>
</comment>
<proteinExistence type="inferred from homology"/>
<organism evidence="2 3">
    <name type="scientific">Roseburia inulinivorans</name>
    <dbReference type="NCBI Taxonomy" id="360807"/>
    <lineage>
        <taxon>Bacteria</taxon>
        <taxon>Bacillati</taxon>
        <taxon>Bacillota</taxon>
        <taxon>Clostridia</taxon>
        <taxon>Lachnospirales</taxon>
        <taxon>Lachnospiraceae</taxon>
        <taxon>Roseburia</taxon>
    </lineage>
</organism>
<evidence type="ECO:0000313" key="2">
    <source>
        <dbReference type="EMBL" id="RHA82975.1"/>
    </source>
</evidence>
<dbReference type="AlphaFoldDB" id="A0A413TDI2"/>
<evidence type="ECO:0000313" key="3">
    <source>
        <dbReference type="Proteomes" id="UP000283492"/>
    </source>
</evidence>
<protein>
    <submittedName>
        <fullName evidence="2">ROK family protein</fullName>
    </submittedName>
</protein>
<dbReference type="Pfam" id="PF00480">
    <property type="entry name" value="ROK"/>
    <property type="match status" value="1"/>
</dbReference>
<sequence>MELFQQYLPISSGTTEHMCINADGPLCYCGNHGCLETYCSANALEHTSGLPIKDFFVQLREIITTGLAGGLLTP</sequence>
<name>A0A413TDI2_9FIRM</name>
<feature type="non-terminal residue" evidence="2">
    <location>
        <position position="74"/>
    </location>
</feature>
<dbReference type="InterPro" id="IPR000600">
    <property type="entry name" value="ROK"/>
</dbReference>
<accession>A0A413TDI2</accession>
<comment type="caution">
    <text evidence="2">The sequence shown here is derived from an EMBL/GenBank/DDBJ whole genome shotgun (WGS) entry which is preliminary data.</text>
</comment>